<name>A0A1I5CDR1_9NEIS</name>
<evidence type="ECO:0000313" key="1">
    <source>
        <dbReference type="EMBL" id="SFN84952.1"/>
    </source>
</evidence>
<sequence length="123" mass="13833">MLARFVIGDAHSTTIVMCYMCLYTIHMIKKFSHKGLEAFFRTGSKAGIRPDHAGKLRILLTQLDVALGPEDMAAPAWCLHPLKGDLAGHWSVTVNGNWRLTFRFLDDGNVELVDYQDITRRAS</sequence>
<organism evidence="1 2">
    <name type="scientific">Formivibrio citricus</name>
    <dbReference type="NCBI Taxonomy" id="83765"/>
    <lineage>
        <taxon>Bacteria</taxon>
        <taxon>Pseudomonadati</taxon>
        <taxon>Pseudomonadota</taxon>
        <taxon>Betaproteobacteria</taxon>
        <taxon>Neisseriales</taxon>
        <taxon>Chitinibacteraceae</taxon>
        <taxon>Formivibrio</taxon>
    </lineage>
</organism>
<dbReference type="STRING" id="83765.SAMN05660284_02384"/>
<dbReference type="EMBL" id="FOVE01000019">
    <property type="protein sequence ID" value="SFN84952.1"/>
    <property type="molecule type" value="Genomic_DNA"/>
</dbReference>
<accession>A0A1I5CDR1</accession>
<dbReference type="SUPFAM" id="SSF143011">
    <property type="entry name" value="RelE-like"/>
    <property type="match status" value="1"/>
</dbReference>
<dbReference type="PANTHER" id="PTHR40266">
    <property type="entry name" value="TOXIN HIGB-1"/>
    <property type="match status" value="1"/>
</dbReference>
<proteinExistence type="predicted"/>
<dbReference type="AlphaFoldDB" id="A0A1I5CDR1"/>
<gene>
    <name evidence="1" type="ORF">SAMN05660284_02384</name>
</gene>
<reference evidence="2" key="1">
    <citation type="submission" date="2016-10" db="EMBL/GenBank/DDBJ databases">
        <authorList>
            <person name="Varghese N."/>
            <person name="Submissions S."/>
        </authorList>
    </citation>
    <scope>NUCLEOTIDE SEQUENCE [LARGE SCALE GENOMIC DNA]</scope>
    <source>
        <strain evidence="2">DSM 6150</strain>
    </source>
</reference>
<dbReference type="Proteomes" id="UP000242869">
    <property type="component" value="Unassembled WGS sequence"/>
</dbReference>
<dbReference type="PANTHER" id="PTHR40266:SF2">
    <property type="entry name" value="TOXIN HIGB-1"/>
    <property type="match status" value="1"/>
</dbReference>
<protein>
    <submittedName>
        <fullName evidence="1">Proteic killer suppression protein</fullName>
    </submittedName>
</protein>
<dbReference type="Pfam" id="PF05015">
    <property type="entry name" value="HigB-like_toxin"/>
    <property type="match status" value="1"/>
</dbReference>
<dbReference type="InterPro" id="IPR035093">
    <property type="entry name" value="RelE/ParE_toxin_dom_sf"/>
</dbReference>
<dbReference type="InterPro" id="IPR007711">
    <property type="entry name" value="HigB-1"/>
</dbReference>
<keyword evidence="2" id="KW-1185">Reference proteome</keyword>
<dbReference type="Gene3D" id="3.30.2310.20">
    <property type="entry name" value="RelE-like"/>
    <property type="match status" value="1"/>
</dbReference>
<evidence type="ECO:0000313" key="2">
    <source>
        <dbReference type="Proteomes" id="UP000242869"/>
    </source>
</evidence>